<keyword evidence="1" id="KW-0812">Transmembrane</keyword>
<organism evidence="2">
    <name type="scientific">Brugia malayi</name>
    <name type="common">Filarial nematode worm</name>
    <dbReference type="NCBI Taxonomy" id="6279"/>
    <lineage>
        <taxon>Eukaryota</taxon>
        <taxon>Metazoa</taxon>
        <taxon>Ecdysozoa</taxon>
        <taxon>Nematoda</taxon>
        <taxon>Chromadorea</taxon>
        <taxon>Rhabditida</taxon>
        <taxon>Spirurina</taxon>
        <taxon>Spiruromorpha</taxon>
        <taxon>Filarioidea</taxon>
        <taxon>Onchocercidae</taxon>
        <taxon>Brugia</taxon>
    </lineage>
</organism>
<dbReference type="AlphaFoldDB" id="A0A0J9Y229"/>
<reference evidence="2" key="2">
    <citation type="submission" date="2012-12" db="EMBL/GenBank/DDBJ databases">
        <authorList>
            <person name="Gao Y.W."/>
            <person name="Fan S.T."/>
            <person name="Sun H.T."/>
            <person name="Wang Z."/>
            <person name="Gao X.L."/>
            <person name="Li Y.G."/>
            <person name="Wang T.C."/>
            <person name="Zhang K."/>
            <person name="Xu W.W."/>
            <person name="Yu Z.J."/>
            <person name="Xia X.Z."/>
        </authorList>
    </citation>
    <scope>NUCLEOTIDE SEQUENCE</scope>
    <source>
        <strain evidence="2">FR3</strain>
    </source>
</reference>
<evidence type="ECO:0000256" key="1">
    <source>
        <dbReference type="SAM" id="Phobius"/>
    </source>
</evidence>
<gene>
    <name evidence="2" type="ORF">Bm669</name>
    <name evidence="2" type="ORF">BM_Bm669</name>
</gene>
<dbReference type="EMBL" id="LN857010">
    <property type="protein sequence ID" value="CDQ00063.1"/>
    <property type="molecule type" value="Genomic_DNA"/>
</dbReference>
<proteinExistence type="predicted"/>
<keyword evidence="1" id="KW-0472">Membrane</keyword>
<accession>A0A0J9Y229</accession>
<name>A0A0J9Y229_BRUMA</name>
<reference evidence="2" key="1">
    <citation type="journal article" date="2007" name="Science">
        <title>Draft genome of the filarial nematode parasite Brugia malayi.</title>
        <authorList>
            <person name="Ghedin E."/>
            <person name="Wang S."/>
            <person name="Spiro D."/>
            <person name="Caler E."/>
            <person name="Zhao Q."/>
            <person name="Crabtree J."/>
            <person name="Allen J.E."/>
            <person name="Delcher A.L."/>
            <person name="Guiliano D.B."/>
            <person name="Miranda-Saavedra D."/>
            <person name="Angiuoli S.V."/>
            <person name="Creasy T."/>
            <person name="Amedeo P."/>
            <person name="Haas B."/>
            <person name="El-Sayed N.M."/>
            <person name="Wortman J.R."/>
            <person name="Feldblyum T."/>
            <person name="Tallon L."/>
            <person name="Schatz M."/>
            <person name="Shumway M."/>
            <person name="Koo H."/>
            <person name="Salzberg S.L."/>
            <person name="Schobel S."/>
            <person name="Pertea M."/>
            <person name="Pop M."/>
            <person name="White O."/>
            <person name="Barton G.J."/>
            <person name="Carlow C.K."/>
            <person name="Crawford M.J."/>
            <person name="Daub J."/>
            <person name="Dimmic M.W."/>
            <person name="Estes C.F."/>
            <person name="Foster J.M."/>
            <person name="Ganatra M."/>
            <person name="Gregory W.F."/>
            <person name="Johnson N.M."/>
            <person name="Jin J."/>
            <person name="Komuniecki R."/>
            <person name="Korf I."/>
            <person name="Kumar S."/>
            <person name="Laney S."/>
            <person name="Li B.W."/>
            <person name="Li W."/>
            <person name="Lindblom T.H."/>
            <person name="Lustigman S."/>
            <person name="Ma D."/>
            <person name="Maina C.V."/>
            <person name="Martin D.M."/>
            <person name="McCarter J.P."/>
            <person name="McReynolds L."/>
            <person name="Mitreva M."/>
            <person name="Nutman T.B."/>
            <person name="Parkinson J."/>
            <person name="Peregrin-Alvarez J.M."/>
            <person name="Poole C."/>
            <person name="Ren Q."/>
            <person name="Saunders L."/>
            <person name="Sluder A.E."/>
            <person name="Smith K."/>
            <person name="Stanke M."/>
            <person name="Unnasch T.R."/>
            <person name="Ware J."/>
            <person name="Wei A.D."/>
            <person name="Weil G."/>
            <person name="Williams D.J."/>
            <person name="Zhang Y."/>
            <person name="Williams S.A."/>
            <person name="Fraser-Liggett C."/>
            <person name="Slatko B."/>
            <person name="Blaxter M.L."/>
            <person name="Scott A.L."/>
        </authorList>
    </citation>
    <scope>NUCLEOTIDE SEQUENCE</scope>
    <source>
        <strain evidence="2">FR3</strain>
    </source>
</reference>
<keyword evidence="1" id="KW-1133">Transmembrane helix</keyword>
<evidence type="ECO:0000313" key="2">
    <source>
        <dbReference type="EMBL" id="CDQ00063.1"/>
    </source>
</evidence>
<sequence>MPAREMVNELLMSSRDGMAVIYQCNVTWPFLRFLIVCLSWIQMNGSCVDKLSCNE</sequence>
<protein>
    <submittedName>
        <fullName evidence="2">Bm669</fullName>
    </submittedName>
</protein>
<feature type="transmembrane region" description="Helical" evidence="1">
    <location>
        <begin position="20"/>
        <end position="41"/>
    </location>
</feature>